<gene>
    <name evidence="2" type="ORF">NQ314_019146</name>
</gene>
<feature type="domain" description="PiggyBac transposable element-derived protein" evidence="1">
    <location>
        <begin position="7"/>
        <end position="154"/>
    </location>
</feature>
<name>A0AAV8WPB9_9CUCU</name>
<dbReference type="InterPro" id="IPR029526">
    <property type="entry name" value="PGBD"/>
</dbReference>
<organism evidence="2 3">
    <name type="scientific">Rhamnusium bicolor</name>
    <dbReference type="NCBI Taxonomy" id="1586634"/>
    <lineage>
        <taxon>Eukaryota</taxon>
        <taxon>Metazoa</taxon>
        <taxon>Ecdysozoa</taxon>
        <taxon>Arthropoda</taxon>
        <taxon>Hexapoda</taxon>
        <taxon>Insecta</taxon>
        <taxon>Pterygota</taxon>
        <taxon>Neoptera</taxon>
        <taxon>Endopterygota</taxon>
        <taxon>Coleoptera</taxon>
        <taxon>Polyphaga</taxon>
        <taxon>Cucujiformia</taxon>
        <taxon>Chrysomeloidea</taxon>
        <taxon>Cerambycidae</taxon>
        <taxon>Lepturinae</taxon>
        <taxon>Rhagiini</taxon>
        <taxon>Rhamnusium</taxon>
    </lineage>
</organism>
<evidence type="ECO:0000259" key="1">
    <source>
        <dbReference type="Pfam" id="PF13843"/>
    </source>
</evidence>
<dbReference type="Pfam" id="PF13843">
    <property type="entry name" value="DDE_Tnp_1_7"/>
    <property type="match status" value="1"/>
</dbReference>
<proteinExistence type="predicted"/>
<reference evidence="2" key="1">
    <citation type="journal article" date="2023" name="Insect Mol. Biol.">
        <title>Genome sequencing provides insights into the evolution of gene families encoding plant cell wall-degrading enzymes in longhorned beetles.</title>
        <authorList>
            <person name="Shin N.R."/>
            <person name="Okamura Y."/>
            <person name="Kirsch R."/>
            <person name="Pauchet Y."/>
        </authorList>
    </citation>
    <scope>NUCLEOTIDE SEQUENCE</scope>
    <source>
        <strain evidence="2">RBIC_L_NR</strain>
    </source>
</reference>
<evidence type="ECO:0000313" key="2">
    <source>
        <dbReference type="EMBL" id="KAJ8928303.1"/>
    </source>
</evidence>
<dbReference type="AlphaFoldDB" id="A0AAV8WPB9"/>
<comment type="caution">
    <text evidence="2">The sequence shown here is derived from an EMBL/GenBank/DDBJ whole genome shotgun (WGS) entry which is preliminary data.</text>
</comment>
<keyword evidence="3" id="KW-1185">Reference proteome</keyword>
<dbReference type="PANTHER" id="PTHR46599">
    <property type="entry name" value="PIGGYBAC TRANSPOSABLE ELEMENT-DERIVED PROTEIN 4"/>
    <property type="match status" value="1"/>
</dbReference>
<protein>
    <recommendedName>
        <fullName evidence="1">PiggyBac transposable element-derived protein domain-containing protein</fullName>
    </recommendedName>
</protein>
<dbReference type="Proteomes" id="UP001162156">
    <property type="component" value="Unassembled WGS sequence"/>
</dbReference>
<accession>A0AAV8WPB9</accession>
<evidence type="ECO:0000313" key="3">
    <source>
        <dbReference type="Proteomes" id="UP001162156"/>
    </source>
</evidence>
<dbReference type="EMBL" id="JANEYF010005413">
    <property type="protein sequence ID" value="KAJ8928303.1"/>
    <property type="molecule type" value="Genomic_DNA"/>
</dbReference>
<dbReference type="PANTHER" id="PTHR46599:SF3">
    <property type="entry name" value="PIGGYBAC TRANSPOSABLE ELEMENT-DERIVED PROTEIN 4"/>
    <property type="match status" value="1"/>
</dbReference>
<sequence>MENQPRTQMGKILPLVNFFNNKMKVVYYPNKELSIDESMVLWRGRLKFRQYIKGKRHKFGIKLYVLCEPNGLVLKLIVYAGSADSQLSGSQHTEKVVLSLLQEKLGVGHSVYMDNFYNSVKLARDLLGNKTYVTGTLRANRKENPAEVVSKKIKER</sequence>